<name>A0A846U2R1_9MOLU</name>
<organism evidence="1 2">
    <name type="scientific">Spiroplasma platyhelix PALS-1</name>
    <dbReference type="NCBI Taxonomy" id="1276218"/>
    <lineage>
        <taxon>Bacteria</taxon>
        <taxon>Bacillati</taxon>
        <taxon>Mycoplasmatota</taxon>
        <taxon>Mollicutes</taxon>
        <taxon>Entomoplasmatales</taxon>
        <taxon>Spiroplasmataceae</taxon>
        <taxon>Spiroplasma</taxon>
    </lineage>
</organism>
<dbReference type="AlphaFoldDB" id="A0A846U2R1"/>
<dbReference type="RefSeq" id="WP_168105279.1">
    <property type="nucleotide sequence ID" value="NZ_CP051215.1"/>
</dbReference>
<keyword evidence="2" id="KW-1185">Reference proteome</keyword>
<evidence type="ECO:0000313" key="1">
    <source>
        <dbReference type="EMBL" id="NKE38809.1"/>
    </source>
</evidence>
<accession>A0A846U2R1</accession>
<gene>
    <name evidence="1" type="ORF">HER12_03515</name>
</gene>
<protein>
    <submittedName>
        <fullName evidence="1">Uncharacterized protein</fullName>
    </submittedName>
</protein>
<dbReference type="Proteomes" id="UP000584587">
    <property type="component" value="Unassembled WGS sequence"/>
</dbReference>
<comment type="caution">
    <text evidence="1">The sequence shown here is derived from an EMBL/GenBank/DDBJ whole genome shotgun (WGS) entry which is preliminary data.</text>
</comment>
<proteinExistence type="predicted"/>
<evidence type="ECO:0000313" key="2">
    <source>
        <dbReference type="Proteomes" id="UP000584587"/>
    </source>
</evidence>
<dbReference type="EMBL" id="JAAVVK010000002">
    <property type="protein sequence ID" value="NKE38809.1"/>
    <property type="molecule type" value="Genomic_DNA"/>
</dbReference>
<reference evidence="1 2" key="1">
    <citation type="submission" date="2020-04" db="EMBL/GenBank/DDBJ databases">
        <title>Complete genome sequence of Spiroplasma platyhelix ATCC 51748, an insect isolate.</title>
        <authorList>
            <person name="Green E.A."/>
            <person name="Klassen J.L."/>
        </authorList>
    </citation>
    <scope>NUCLEOTIDE SEQUENCE [LARGE SCALE GENOMIC DNA]</scope>
    <source>
        <strain evidence="1 2">PALS-1</strain>
    </source>
</reference>
<sequence length="89" mass="10172">MIHEGPPYSESHSFYFANNKGINKEFGISSGSLTFEVPALFNSFDFTNGVQLILNSEERDYTKIFQKETGQWVAISKEDYSIDYFGNIN</sequence>